<dbReference type="RefSeq" id="WP_181600903.1">
    <property type="nucleotide sequence ID" value="NZ_CP059378.1"/>
</dbReference>
<evidence type="ECO:0000256" key="5">
    <source>
        <dbReference type="ARBA" id="ARBA00022448"/>
    </source>
</evidence>
<feature type="transmembrane region" description="Helical" evidence="13">
    <location>
        <begin position="247"/>
        <end position="266"/>
    </location>
</feature>
<organism evidence="14 15">
    <name type="scientific">Clostridium intestinale</name>
    <dbReference type="NCBI Taxonomy" id="36845"/>
    <lineage>
        <taxon>Bacteria</taxon>
        <taxon>Bacillati</taxon>
        <taxon>Bacillota</taxon>
        <taxon>Clostridia</taxon>
        <taxon>Eubacteriales</taxon>
        <taxon>Clostridiaceae</taxon>
        <taxon>Clostridium</taxon>
    </lineage>
</organism>
<reference evidence="14 15" key="1">
    <citation type="submission" date="2020-07" db="EMBL/GenBank/DDBJ databases">
        <title>Electron transfer.</title>
        <authorList>
            <person name="Huang L."/>
            <person name="Liu X."/>
            <person name="Zhou S."/>
        </authorList>
    </citation>
    <scope>NUCLEOTIDE SEQUENCE [LARGE SCALE GENOMIC DNA]</scope>
    <source>
        <strain evidence="14 15">Lx1</strain>
    </source>
</reference>
<accession>A0A7D6ZNC7</accession>
<keyword evidence="11 13" id="KW-0472">Membrane</keyword>
<evidence type="ECO:0000313" key="15">
    <source>
        <dbReference type="Proteomes" id="UP000512286"/>
    </source>
</evidence>
<feature type="transmembrane region" description="Helical" evidence="13">
    <location>
        <begin position="314"/>
        <end position="334"/>
    </location>
</feature>
<evidence type="ECO:0000256" key="10">
    <source>
        <dbReference type="ARBA" id="ARBA00023065"/>
    </source>
</evidence>
<dbReference type="InterPro" id="IPR050222">
    <property type="entry name" value="MATE_MdtK"/>
</dbReference>
<protein>
    <recommendedName>
        <fullName evidence="4">Probable multidrug resistance protein NorM</fullName>
    </recommendedName>
    <alternativeName>
        <fullName evidence="12">Multidrug-efflux transporter</fullName>
    </alternativeName>
</protein>
<feature type="transmembrane region" description="Helical" evidence="13">
    <location>
        <begin position="157"/>
        <end position="178"/>
    </location>
</feature>
<keyword evidence="9 13" id="KW-1133">Transmembrane helix</keyword>
<dbReference type="NCBIfam" id="TIGR00797">
    <property type="entry name" value="matE"/>
    <property type="match status" value="1"/>
</dbReference>
<keyword evidence="5" id="KW-0813">Transport</keyword>
<comment type="function">
    <text evidence="1">Multidrug efflux pump.</text>
</comment>
<evidence type="ECO:0000256" key="7">
    <source>
        <dbReference type="ARBA" id="ARBA00022475"/>
    </source>
</evidence>
<feature type="transmembrane region" description="Helical" evidence="13">
    <location>
        <begin position="84"/>
        <end position="105"/>
    </location>
</feature>
<keyword evidence="7" id="KW-1003">Cell membrane</keyword>
<feature type="transmembrane region" description="Helical" evidence="13">
    <location>
        <begin position="125"/>
        <end position="145"/>
    </location>
</feature>
<dbReference type="GO" id="GO:0015297">
    <property type="term" value="F:antiporter activity"/>
    <property type="evidence" value="ECO:0007669"/>
    <property type="project" value="UniProtKB-KW"/>
</dbReference>
<name>A0A7D6ZNC7_9CLOT</name>
<dbReference type="PANTHER" id="PTHR43298:SF2">
    <property type="entry name" value="FMN_FAD EXPORTER YEEO-RELATED"/>
    <property type="match status" value="1"/>
</dbReference>
<dbReference type="InterPro" id="IPR002528">
    <property type="entry name" value="MATE_fam"/>
</dbReference>
<proteinExistence type="inferred from homology"/>
<dbReference type="PIRSF" id="PIRSF006603">
    <property type="entry name" value="DinF"/>
    <property type="match status" value="1"/>
</dbReference>
<feature type="transmembrane region" description="Helical" evidence="13">
    <location>
        <begin position="346"/>
        <end position="368"/>
    </location>
</feature>
<comment type="subcellular location">
    <subcellularLocation>
        <location evidence="2">Cell membrane</location>
        <topology evidence="2">Multi-pass membrane protein</topology>
    </subcellularLocation>
</comment>
<feature type="transmembrane region" description="Helical" evidence="13">
    <location>
        <begin position="272"/>
        <end position="293"/>
    </location>
</feature>
<feature type="transmembrane region" description="Helical" evidence="13">
    <location>
        <begin position="380"/>
        <end position="400"/>
    </location>
</feature>
<dbReference type="InterPro" id="IPR048279">
    <property type="entry name" value="MdtK-like"/>
</dbReference>
<dbReference type="GO" id="GO:0005886">
    <property type="term" value="C:plasma membrane"/>
    <property type="evidence" value="ECO:0007669"/>
    <property type="project" value="UniProtKB-SubCell"/>
</dbReference>
<dbReference type="GO" id="GO:0042910">
    <property type="term" value="F:xenobiotic transmembrane transporter activity"/>
    <property type="evidence" value="ECO:0007669"/>
    <property type="project" value="InterPro"/>
</dbReference>
<feature type="transmembrane region" description="Helical" evidence="13">
    <location>
        <begin position="49"/>
        <end position="72"/>
    </location>
</feature>
<evidence type="ECO:0000256" key="4">
    <source>
        <dbReference type="ARBA" id="ARBA00020268"/>
    </source>
</evidence>
<feature type="transmembrane region" description="Helical" evidence="13">
    <location>
        <begin position="184"/>
        <end position="204"/>
    </location>
</feature>
<gene>
    <name evidence="14" type="ORF">HZF06_15910</name>
</gene>
<keyword evidence="6" id="KW-0050">Antiport</keyword>
<keyword evidence="10" id="KW-0406">Ion transport</keyword>
<dbReference type="PANTHER" id="PTHR43298">
    <property type="entry name" value="MULTIDRUG RESISTANCE PROTEIN NORM-RELATED"/>
    <property type="match status" value="1"/>
</dbReference>
<dbReference type="Proteomes" id="UP000512286">
    <property type="component" value="Chromosome"/>
</dbReference>
<evidence type="ECO:0000256" key="3">
    <source>
        <dbReference type="ARBA" id="ARBA00010199"/>
    </source>
</evidence>
<keyword evidence="8 13" id="KW-0812">Transmembrane</keyword>
<evidence type="ECO:0000256" key="8">
    <source>
        <dbReference type="ARBA" id="ARBA00022692"/>
    </source>
</evidence>
<evidence type="ECO:0000313" key="14">
    <source>
        <dbReference type="EMBL" id="QLY78563.1"/>
    </source>
</evidence>
<evidence type="ECO:0000256" key="12">
    <source>
        <dbReference type="ARBA" id="ARBA00031636"/>
    </source>
</evidence>
<dbReference type="EMBL" id="CP059378">
    <property type="protein sequence ID" value="QLY78563.1"/>
    <property type="molecule type" value="Genomic_DNA"/>
</dbReference>
<feature type="transmembrane region" description="Helical" evidence="13">
    <location>
        <begin position="12"/>
        <end position="37"/>
    </location>
</feature>
<dbReference type="GO" id="GO:0006811">
    <property type="term" value="P:monoatomic ion transport"/>
    <property type="evidence" value="ECO:0007669"/>
    <property type="project" value="UniProtKB-KW"/>
</dbReference>
<evidence type="ECO:0000256" key="11">
    <source>
        <dbReference type="ARBA" id="ARBA00023136"/>
    </source>
</evidence>
<dbReference type="Pfam" id="PF01554">
    <property type="entry name" value="MatE"/>
    <property type="match status" value="2"/>
</dbReference>
<evidence type="ECO:0000256" key="6">
    <source>
        <dbReference type="ARBA" id="ARBA00022449"/>
    </source>
</evidence>
<evidence type="ECO:0000256" key="1">
    <source>
        <dbReference type="ARBA" id="ARBA00003408"/>
    </source>
</evidence>
<evidence type="ECO:0000256" key="2">
    <source>
        <dbReference type="ARBA" id="ARBA00004651"/>
    </source>
</evidence>
<comment type="similarity">
    <text evidence="3">Belongs to the multi antimicrobial extrusion (MATE) (TC 2.A.66.1) family.</text>
</comment>
<dbReference type="KEGG" id="cint:HZF06_15910"/>
<evidence type="ECO:0000256" key="9">
    <source>
        <dbReference type="ARBA" id="ARBA00022989"/>
    </source>
</evidence>
<evidence type="ECO:0000256" key="13">
    <source>
        <dbReference type="SAM" id="Phobius"/>
    </source>
</evidence>
<dbReference type="AlphaFoldDB" id="A0A7D6ZNC7"/>
<sequence>MFSNKDLKKLIIPLFMDQVLIITVGIIGTMMVSYAGVAEVSGVSLVDMINMLLINILAALATGGAVIVSQYIGKKEKDNARNAASQLITITVAISTGIMLLVVLFNKPLLSVLFGNIEADVMEAAIIYFIISGLSYPFLAIYNSCAALFRSMGNSRVPMIVSIIMNVINVVGNAIGIFVFHSGVIGIAAAALIARGIAATIMMYKSLNKKNDIFVSFSEIFSWQESMIKRILNIAVPNGLENGIVQLGRVLLVSIISLFGTAQIAANGITNSLVGISISFASAMNLAIVTVVGQCIGAGDYNQASYYTKKLTKITYIVTLIISLAEIALLPLILNLYTLSDEVSRLTYILVIIHNVFAIFLWPLSFTFSNSLRAAGDVRYTMMVSIGSMFILRIALGYILGVVFSMGVIGIWVAMGFDWMLRAIIYIVRYKSGKWKDFKVI</sequence>
<dbReference type="CDD" id="cd13137">
    <property type="entry name" value="MATE_NorM_like"/>
    <property type="match status" value="1"/>
</dbReference>